<keyword evidence="1" id="KW-1133">Transmembrane helix</keyword>
<dbReference type="Proteomes" id="UP000198822">
    <property type="component" value="Chromosome I"/>
</dbReference>
<dbReference type="STRING" id="399736.SAMN04489720_2499"/>
<feature type="transmembrane region" description="Helical" evidence="1">
    <location>
        <begin position="668"/>
        <end position="686"/>
    </location>
</feature>
<gene>
    <name evidence="2" type="ORF">SAMN04489720_2499</name>
</gene>
<dbReference type="InterPro" id="IPR050834">
    <property type="entry name" value="Glycosyltransf_2"/>
</dbReference>
<dbReference type="Gene3D" id="3.90.550.10">
    <property type="entry name" value="Spore Coat Polysaccharide Biosynthesis Protein SpsA, Chain A"/>
    <property type="match status" value="1"/>
</dbReference>
<evidence type="ECO:0000313" key="2">
    <source>
        <dbReference type="EMBL" id="SDH82233.1"/>
    </source>
</evidence>
<dbReference type="AlphaFoldDB" id="A0A1G8FJA4"/>
<evidence type="ECO:0000256" key="1">
    <source>
        <dbReference type="SAM" id="Phobius"/>
    </source>
</evidence>
<feature type="transmembrane region" description="Helical" evidence="1">
    <location>
        <begin position="481"/>
        <end position="502"/>
    </location>
</feature>
<feature type="transmembrane region" description="Helical" evidence="1">
    <location>
        <begin position="698"/>
        <end position="721"/>
    </location>
</feature>
<keyword evidence="1" id="KW-0812">Transmembrane</keyword>
<accession>A0A1G8FJA4</accession>
<keyword evidence="2" id="KW-0808">Transferase</keyword>
<dbReference type="PANTHER" id="PTHR43685">
    <property type="entry name" value="GLYCOSYLTRANSFERASE"/>
    <property type="match status" value="1"/>
</dbReference>
<protein>
    <submittedName>
        <fullName evidence="2">Glycosyltransferase, GT2 family</fullName>
    </submittedName>
</protein>
<organism evidence="2 3">
    <name type="scientific">Agrococcus jejuensis</name>
    <dbReference type="NCBI Taxonomy" id="399736"/>
    <lineage>
        <taxon>Bacteria</taxon>
        <taxon>Bacillati</taxon>
        <taxon>Actinomycetota</taxon>
        <taxon>Actinomycetes</taxon>
        <taxon>Micrococcales</taxon>
        <taxon>Microbacteriaceae</taxon>
        <taxon>Agrococcus</taxon>
    </lineage>
</organism>
<feature type="transmembrane region" description="Helical" evidence="1">
    <location>
        <begin position="508"/>
        <end position="536"/>
    </location>
</feature>
<feature type="transmembrane region" description="Helical" evidence="1">
    <location>
        <begin position="239"/>
        <end position="260"/>
    </location>
</feature>
<feature type="transmembrane region" description="Helical" evidence="1">
    <location>
        <begin position="453"/>
        <end position="474"/>
    </location>
</feature>
<proteinExistence type="predicted"/>
<keyword evidence="3" id="KW-1185">Reference proteome</keyword>
<dbReference type="GO" id="GO:0016740">
    <property type="term" value="F:transferase activity"/>
    <property type="evidence" value="ECO:0007669"/>
    <property type="project" value="UniProtKB-KW"/>
</dbReference>
<feature type="transmembrane region" description="Helical" evidence="1">
    <location>
        <begin position="543"/>
        <end position="563"/>
    </location>
</feature>
<name>A0A1G8FJA4_9MICO</name>
<feature type="transmembrane region" description="Helical" evidence="1">
    <location>
        <begin position="864"/>
        <end position="887"/>
    </location>
</feature>
<dbReference type="EMBL" id="LT629695">
    <property type="protein sequence ID" value="SDH82233.1"/>
    <property type="molecule type" value="Genomic_DNA"/>
</dbReference>
<feature type="transmembrane region" description="Helical" evidence="1">
    <location>
        <begin position="611"/>
        <end position="629"/>
    </location>
</feature>
<sequence length="905" mass="93030">MLAVRNGADSLQQTLDAIAAQAVTPERVVVVDARSTDASRSLLQAAGNAIVDAPSTASFGDAVRAGVAVLPEAAEGDWLWLLAHDSVPHPRALEALLGTAETSPSVAVVGPKVMRGAQPDTFAEYGQTVTPLGRSVRLHDGELDQGQHDGDSDALGVAEAGVLVRRDVLDALGGFDPALPSVDAGLDLGIRARLAGHRVALQPDARVRRDGGPEHFRLRRVSEARRTRIARSAQLHRRLAYAPAALVPLHWLALLPLALVRSLGHVLAKRPGSIPSEWAAAATAAVRLGRVARARRRIRRTRVATWSDLRPLRVTWRALREHRQRVGDDVDHNARVVDERVGFVEGAALWVAALAAVVGVLVLAPLIGSGGLTGGALLPLDGSVARLWADVTWGVRDGVGSVVGPADAFALLVATLGSLTPWSPSVAIIVLLLAAAPLSAVTGWAFVRSITTSRWMPTAAAAVWAFAPTLLLAVHEGRIGAVVAHVLLPVAAACALQAWSSWRATGGAALAIGLVVAGAPSLLPAVAVGVVAIAVVRWRAPRVLLALVPALLLVGPTVAWQWLAGTPLAALADPGVPHASEQATPLQLLLGMPVGDLGGIGVVADAVGLDARWIAVVLAAPLLLVAIAAPFLRARALLPMAVAALGLATAIGQTHVAVASDGTEVVPLWAGSGVSLLLLGLLASATRTIDVLDARGGVPMSAVTLVAAVGAAPAVVLGMLMPALEPAPERSLPAFVVADADANVGTLVITPLDDGTVAARIERGVGASLTDASTLVETVGVGPRAEQLAVVAANLVAGGGDVDADLDDWSVRYVLLADGDAALGAVVESSLAERDGLASIGDTALGVLWQRDVEVAPAEPTTTWSWALLAAQLLAVAAAIVLALPSARRGARGRSRRSRIVKDWA</sequence>
<feature type="transmembrane region" description="Helical" evidence="1">
    <location>
        <begin position="636"/>
        <end position="656"/>
    </location>
</feature>
<dbReference type="Pfam" id="PF13641">
    <property type="entry name" value="Glyco_tranf_2_3"/>
    <property type="match status" value="1"/>
</dbReference>
<feature type="transmembrane region" description="Helical" evidence="1">
    <location>
        <begin position="398"/>
        <end position="419"/>
    </location>
</feature>
<dbReference type="SUPFAM" id="SSF53448">
    <property type="entry name" value="Nucleotide-diphospho-sugar transferases"/>
    <property type="match status" value="1"/>
</dbReference>
<evidence type="ECO:0000313" key="3">
    <source>
        <dbReference type="Proteomes" id="UP000198822"/>
    </source>
</evidence>
<feature type="transmembrane region" description="Helical" evidence="1">
    <location>
        <begin position="349"/>
        <end position="378"/>
    </location>
</feature>
<dbReference type="InterPro" id="IPR029044">
    <property type="entry name" value="Nucleotide-diphossugar_trans"/>
</dbReference>
<keyword evidence="1" id="KW-0472">Membrane</keyword>
<dbReference type="PANTHER" id="PTHR43685:SF3">
    <property type="entry name" value="SLR2126 PROTEIN"/>
    <property type="match status" value="1"/>
</dbReference>
<reference evidence="3" key="1">
    <citation type="submission" date="2016-10" db="EMBL/GenBank/DDBJ databases">
        <authorList>
            <person name="Varghese N."/>
            <person name="Submissions S."/>
        </authorList>
    </citation>
    <scope>NUCLEOTIDE SEQUENCE [LARGE SCALE GENOMIC DNA]</scope>
    <source>
        <strain evidence="3">DSM 22002</strain>
    </source>
</reference>
<feature type="transmembrane region" description="Helical" evidence="1">
    <location>
        <begin position="426"/>
        <end position="447"/>
    </location>
</feature>